<organism evidence="1 2">
    <name type="scientific">Helicobacter pullorum</name>
    <dbReference type="NCBI Taxonomy" id="35818"/>
    <lineage>
        <taxon>Bacteria</taxon>
        <taxon>Pseudomonadati</taxon>
        <taxon>Campylobacterota</taxon>
        <taxon>Epsilonproteobacteria</taxon>
        <taxon>Campylobacterales</taxon>
        <taxon>Helicobacteraceae</taxon>
        <taxon>Helicobacter</taxon>
    </lineage>
</organism>
<evidence type="ECO:0000313" key="1">
    <source>
        <dbReference type="EMBL" id="KPH54856.1"/>
    </source>
</evidence>
<proteinExistence type="predicted"/>
<evidence type="ECO:0000313" key="2">
    <source>
        <dbReference type="Proteomes" id="UP000037997"/>
    </source>
</evidence>
<dbReference type="RefSeq" id="WP_054198549.1">
    <property type="nucleotide sequence ID" value="NZ_JNOC01000079.1"/>
</dbReference>
<dbReference type="EMBL" id="JNOC01000079">
    <property type="protein sequence ID" value="KPH54856.1"/>
    <property type="molecule type" value="Genomic_DNA"/>
</dbReference>
<sequence>MKKLIVIKTEQASRGIKFYFSTPNHYEIKFSDSDIPKAIIITQETRIINGEQNPRNRSFSCNLTQEEKAFLIKFINEDTKENLLEVKEGKLYYSYKENLK</sequence>
<dbReference type="STRING" id="35818.HPU229336_07475"/>
<comment type="caution">
    <text evidence="1">The sequence shown here is derived from an EMBL/GenBank/DDBJ whole genome shotgun (WGS) entry which is preliminary data.</text>
</comment>
<protein>
    <submittedName>
        <fullName evidence="1">Uncharacterized protein</fullName>
    </submittedName>
</protein>
<reference evidence="1 2" key="1">
    <citation type="submission" date="2014-06" db="EMBL/GenBank/DDBJ databases">
        <title>Helicobacter pullorum isolates in fresh chicken meat - phenotypic and genotypic features.</title>
        <authorList>
            <person name="Borges V."/>
            <person name="Santos A."/>
            <person name="Correia C.B."/>
            <person name="Saraiva M."/>
            <person name="Menard A."/>
            <person name="Vieira L."/>
            <person name="Sampaio D.A."/>
            <person name="Gomes J.P."/>
            <person name="Oleastro M."/>
        </authorList>
    </citation>
    <scope>NUCLEOTIDE SEQUENCE [LARGE SCALE GENOMIC DNA]</scope>
    <source>
        <strain evidence="1 2">229334/12</strain>
    </source>
</reference>
<name>A0A0N1MQS5_9HELI</name>
<dbReference type="PATRIC" id="fig|35818.11.peg.2256"/>
<dbReference type="Proteomes" id="UP000037997">
    <property type="component" value="Unassembled WGS sequence"/>
</dbReference>
<dbReference type="AlphaFoldDB" id="A0A0N1MQS5"/>
<gene>
    <name evidence="1" type="ORF">HPU229334_11400</name>
</gene>
<accession>A0A0N1MQS5</accession>